<keyword evidence="4" id="KW-1185">Reference proteome</keyword>
<feature type="compositionally biased region" description="Polar residues" evidence="2">
    <location>
        <begin position="52"/>
        <end position="63"/>
    </location>
</feature>
<evidence type="ECO:0000313" key="3">
    <source>
        <dbReference type="EMBL" id="ERN00721.1"/>
    </source>
</evidence>
<gene>
    <name evidence="3" type="ORF">AMTR_s00106p00098940</name>
</gene>
<protein>
    <submittedName>
        <fullName evidence="3">Uncharacterized protein</fullName>
    </submittedName>
</protein>
<dbReference type="PANTHER" id="PTHR31807">
    <property type="entry name" value="AUGMIN FAMILY MEMBER"/>
    <property type="match status" value="1"/>
</dbReference>
<accession>W1NZK1</accession>
<feature type="region of interest" description="Disordered" evidence="2">
    <location>
        <begin position="92"/>
        <end position="148"/>
    </location>
</feature>
<dbReference type="Pfam" id="PF04484">
    <property type="entry name" value="QWRF"/>
    <property type="match status" value="1"/>
</dbReference>
<dbReference type="HOGENOM" id="CLU_1167606_0_0_1"/>
<comment type="similarity">
    <text evidence="1">Belongs to the QWRF family.</text>
</comment>
<feature type="compositionally biased region" description="Polar residues" evidence="2">
    <location>
        <begin position="121"/>
        <end position="141"/>
    </location>
</feature>
<dbReference type="InterPro" id="IPR007573">
    <property type="entry name" value="QWRF"/>
</dbReference>
<evidence type="ECO:0000256" key="2">
    <source>
        <dbReference type="SAM" id="MobiDB-lite"/>
    </source>
</evidence>
<name>W1NZK1_AMBTC</name>
<proteinExistence type="inferred from homology"/>
<dbReference type="Proteomes" id="UP000017836">
    <property type="component" value="Unassembled WGS sequence"/>
</dbReference>
<evidence type="ECO:0000313" key="4">
    <source>
        <dbReference type="Proteomes" id="UP000017836"/>
    </source>
</evidence>
<dbReference type="PANTHER" id="PTHR31807:SF27">
    <property type="entry name" value="QWRF MOTIF-CONTAINING PROTEIN 7"/>
    <property type="match status" value="1"/>
</dbReference>
<dbReference type="AlphaFoldDB" id="W1NZK1"/>
<dbReference type="Gramene" id="ERN00721">
    <property type="protein sequence ID" value="ERN00721"/>
    <property type="gene ID" value="AMTR_s00106p00098940"/>
</dbReference>
<evidence type="ECO:0000256" key="1">
    <source>
        <dbReference type="ARBA" id="ARBA00010016"/>
    </source>
</evidence>
<sequence>MAGKLTPIETNRLNVTRKPLSPHFPRSRSVTSAPATPEILPHLPDYAKTSGHRSLSTSKIRQKPNSENRIPHINLPSPNVAGKKPVAYKLGPFSSGPTKIEKARSVSRASAWALSPGRSPESWNSRRSKSCSGGRNANSGESKGKPGRIARVLSLFRPKKGGLVRDGDMHTLTCMHTRLLQWRYVNARAEASMKKRKHIAEASQ</sequence>
<reference evidence="4" key="1">
    <citation type="journal article" date="2013" name="Science">
        <title>The Amborella genome and the evolution of flowering plants.</title>
        <authorList>
            <consortium name="Amborella Genome Project"/>
        </authorList>
    </citation>
    <scope>NUCLEOTIDE SEQUENCE [LARGE SCALE GENOMIC DNA]</scope>
</reference>
<dbReference type="EMBL" id="KI394815">
    <property type="protein sequence ID" value="ERN00721.1"/>
    <property type="molecule type" value="Genomic_DNA"/>
</dbReference>
<organism evidence="3 4">
    <name type="scientific">Amborella trichopoda</name>
    <dbReference type="NCBI Taxonomy" id="13333"/>
    <lineage>
        <taxon>Eukaryota</taxon>
        <taxon>Viridiplantae</taxon>
        <taxon>Streptophyta</taxon>
        <taxon>Embryophyta</taxon>
        <taxon>Tracheophyta</taxon>
        <taxon>Spermatophyta</taxon>
        <taxon>Magnoliopsida</taxon>
        <taxon>Amborellales</taxon>
        <taxon>Amborellaceae</taxon>
        <taxon>Amborella</taxon>
    </lineage>
</organism>
<feature type="region of interest" description="Disordered" evidence="2">
    <location>
        <begin position="1"/>
        <end position="79"/>
    </location>
</feature>